<evidence type="ECO:0000256" key="4">
    <source>
        <dbReference type="ARBA" id="ARBA00022679"/>
    </source>
</evidence>
<reference evidence="13" key="1">
    <citation type="journal article" date="2019" name="Int. J. Syst. Evol. Microbiol.">
        <title>The Global Catalogue of Microorganisms (GCM) 10K type strain sequencing project: providing services to taxonomists for standard genome sequencing and annotation.</title>
        <authorList>
            <consortium name="The Broad Institute Genomics Platform"/>
            <consortium name="The Broad Institute Genome Sequencing Center for Infectious Disease"/>
            <person name="Wu L."/>
            <person name="Ma J."/>
        </authorList>
    </citation>
    <scope>NUCLEOTIDE SEQUENCE [LARGE SCALE GENOMIC DNA]</scope>
    <source>
        <strain evidence="13">NBRC 105830</strain>
    </source>
</reference>
<dbReference type="InterPro" id="IPR027417">
    <property type="entry name" value="P-loop_NTPase"/>
</dbReference>
<dbReference type="EC" id="2.7.4.9" evidence="2 10"/>
<evidence type="ECO:0000256" key="3">
    <source>
        <dbReference type="ARBA" id="ARBA00017144"/>
    </source>
</evidence>
<comment type="similarity">
    <text evidence="1 10">Belongs to the thymidylate kinase family.</text>
</comment>
<dbReference type="InterPro" id="IPR039430">
    <property type="entry name" value="Thymidylate_kin-like_dom"/>
</dbReference>
<dbReference type="SUPFAM" id="SSF52540">
    <property type="entry name" value="P-loop containing nucleoside triphosphate hydrolases"/>
    <property type="match status" value="1"/>
</dbReference>
<evidence type="ECO:0000256" key="9">
    <source>
        <dbReference type="ARBA" id="ARBA00048743"/>
    </source>
</evidence>
<name>A0ABQ6HUP0_9MICO</name>
<evidence type="ECO:0000259" key="11">
    <source>
        <dbReference type="Pfam" id="PF02223"/>
    </source>
</evidence>
<sequence length="218" mass="23736">MLPPTAPHPDDAPSRGLFLALEGGDGAGKSTQGRLLRDWFRERGREVVMTHEPGGSALGTQIRQLLLHGDHVAPRAEALLFAADRAHHVETVIRPALHRGDVVITDRYLDSSVAYQGAGRDLDADEVRSLSLWAVQGLVPDLTIVLDISPELGRARRGAVHDRLEAEPDGFHARVRARFLALAAATPERYLVVDATEDPDQIHDQVVARLETLVGVTP</sequence>
<evidence type="ECO:0000256" key="1">
    <source>
        <dbReference type="ARBA" id="ARBA00009776"/>
    </source>
</evidence>
<dbReference type="EMBL" id="BSUJ01000004">
    <property type="protein sequence ID" value="GMA22107.1"/>
    <property type="molecule type" value="Genomic_DNA"/>
</dbReference>
<evidence type="ECO:0000256" key="5">
    <source>
        <dbReference type="ARBA" id="ARBA00022727"/>
    </source>
</evidence>
<proteinExistence type="inferred from homology"/>
<dbReference type="PANTHER" id="PTHR10344:SF4">
    <property type="entry name" value="UMP-CMP KINASE 2, MITOCHONDRIAL"/>
    <property type="match status" value="1"/>
</dbReference>
<dbReference type="InterPro" id="IPR018094">
    <property type="entry name" value="Thymidylate_kinase"/>
</dbReference>
<comment type="caution">
    <text evidence="12">The sequence shown here is derived from an EMBL/GenBank/DDBJ whole genome shotgun (WGS) entry which is preliminary data.</text>
</comment>
<gene>
    <name evidence="10 12" type="primary">tmk</name>
    <name evidence="12" type="ORF">GCM10025862_41300</name>
</gene>
<evidence type="ECO:0000256" key="10">
    <source>
        <dbReference type="HAMAP-Rule" id="MF_00165"/>
    </source>
</evidence>
<organism evidence="12 13">
    <name type="scientific">Arsenicicoccus piscis</name>
    <dbReference type="NCBI Taxonomy" id="673954"/>
    <lineage>
        <taxon>Bacteria</taxon>
        <taxon>Bacillati</taxon>
        <taxon>Actinomycetota</taxon>
        <taxon>Actinomycetes</taxon>
        <taxon>Micrococcales</taxon>
        <taxon>Intrasporangiaceae</taxon>
        <taxon>Arsenicicoccus</taxon>
    </lineage>
</organism>
<protein>
    <recommendedName>
        <fullName evidence="3 10">Thymidylate kinase</fullName>
        <ecNumber evidence="2 10">2.7.4.9</ecNumber>
    </recommendedName>
    <alternativeName>
        <fullName evidence="10">dTMP kinase</fullName>
    </alternativeName>
</protein>
<keyword evidence="6 10" id="KW-0547">Nucleotide-binding</keyword>
<evidence type="ECO:0000256" key="8">
    <source>
        <dbReference type="ARBA" id="ARBA00022840"/>
    </source>
</evidence>
<keyword evidence="5 10" id="KW-0545">Nucleotide biosynthesis</keyword>
<evidence type="ECO:0000256" key="2">
    <source>
        <dbReference type="ARBA" id="ARBA00012980"/>
    </source>
</evidence>
<dbReference type="RefSeq" id="WP_284285224.1">
    <property type="nucleotide sequence ID" value="NZ_BSUJ01000004.1"/>
</dbReference>
<keyword evidence="7 10" id="KW-0418">Kinase</keyword>
<dbReference type="InterPro" id="IPR018095">
    <property type="entry name" value="Thymidylate_kin_CS"/>
</dbReference>
<accession>A0ABQ6HUP0</accession>
<dbReference type="NCBIfam" id="TIGR00041">
    <property type="entry name" value="DTMP_kinase"/>
    <property type="match status" value="1"/>
</dbReference>
<evidence type="ECO:0000256" key="6">
    <source>
        <dbReference type="ARBA" id="ARBA00022741"/>
    </source>
</evidence>
<comment type="function">
    <text evidence="10">Phosphorylation of dTMP to form dTDP in both de novo and salvage pathways of dTTP synthesis.</text>
</comment>
<keyword evidence="8 10" id="KW-0067">ATP-binding</keyword>
<dbReference type="Pfam" id="PF02223">
    <property type="entry name" value="Thymidylate_kin"/>
    <property type="match status" value="1"/>
</dbReference>
<feature type="binding site" evidence="10">
    <location>
        <begin position="23"/>
        <end position="30"/>
    </location>
    <ligand>
        <name>ATP</name>
        <dbReference type="ChEBI" id="CHEBI:30616"/>
    </ligand>
</feature>
<evidence type="ECO:0000256" key="7">
    <source>
        <dbReference type="ARBA" id="ARBA00022777"/>
    </source>
</evidence>
<dbReference type="CDD" id="cd01672">
    <property type="entry name" value="TMPK"/>
    <property type="match status" value="1"/>
</dbReference>
<evidence type="ECO:0000313" key="13">
    <source>
        <dbReference type="Proteomes" id="UP001157109"/>
    </source>
</evidence>
<dbReference type="PROSITE" id="PS01331">
    <property type="entry name" value="THYMIDYLATE_KINASE"/>
    <property type="match status" value="1"/>
</dbReference>
<keyword evidence="4 10" id="KW-0808">Transferase</keyword>
<dbReference type="PANTHER" id="PTHR10344">
    <property type="entry name" value="THYMIDYLATE KINASE"/>
    <property type="match status" value="1"/>
</dbReference>
<dbReference type="GO" id="GO:0016301">
    <property type="term" value="F:kinase activity"/>
    <property type="evidence" value="ECO:0007669"/>
    <property type="project" value="UniProtKB-KW"/>
</dbReference>
<feature type="domain" description="Thymidylate kinase-like" evidence="11">
    <location>
        <begin position="21"/>
        <end position="206"/>
    </location>
</feature>
<dbReference type="Gene3D" id="3.40.50.300">
    <property type="entry name" value="P-loop containing nucleotide triphosphate hydrolases"/>
    <property type="match status" value="1"/>
</dbReference>
<dbReference type="HAMAP" id="MF_00165">
    <property type="entry name" value="Thymidylate_kinase"/>
    <property type="match status" value="1"/>
</dbReference>
<dbReference type="Proteomes" id="UP001157109">
    <property type="component" value="Unassembled WGS sequence"/>
</dbReference>
<keyword evidence="13" id="KW-1185">Reference proteome</keyword>
<comment type="catalytic activity">
    <reaction evidence="9 10">
        <text>dTMP + ATP = dTDP + ADP</text>
        <dbReference type="Rhea" id="RHEA:13517"/>
        <dbReference type="ChEBI" id="CHEBI:30616"/>
        <dbReference type="ChEBI" id="CHEBI:58369"/>
        <dbReference type="ChEBI" id="CHEBI:63528"/>
        <dbReference type="ChEBI" id="CHEBI:456216"/>
        <dbReference type="EC" id="2.7.4.9"/>
    </reaction>
</comment>
<evidence type="ECO:0000313" key="12">
    <source>
        <dbReference type="EMBL" id="GMA22107.1"/>
    </source>
</evidence>